<dbReference type="AlphaFoldDB" id="A0AAP0Q2Z6"/>
<dbReference type="EMBL" id="JBBNAG010000001">
    <property type="protein sequence ID" value="KAK9165295.1"/>
    <property type="molecule type" value="Genomic_DNA"/>
</dbReference>
<organism evidence="2 3">
    <name type="scientific">Stephania cephalantha</name>
    <dbReference type="NCBI Taxonomy" id="152367"/>
    <lineage>
        <taxon>Eukaryota</taxon>
        <taxon>Viridiplantae</taxon>
        <taxon>Streptophyta</taxon>
        <taxon>Embryophyta</taxon>
        <taxon>Tracheophyta</taxon>
        <taxon>Spermatophyta</taxon>
        <taxon>Magnoliopsida</taxon>
        <taxon>Ranunculales</taxon>
        <taxon>Menispermaceae</taxon>
        <taxon>Menispermoideae</taxon>
        <taxon>Cissampelideae</taxon>
        <taxon>Stephania</taxon>
    </lineage>
</organism>
<sequence length="125" mass="12910">MLYVWIDDTKARDIEINNRRGTESSGAGPTAAARVRPAADHGACSGGKGSNQRRRGFDQQRLRGVQPAAATACLGGGSGLARNDGAATAHEQRRCIGGAAGLRRWSRRVSGGGRGGSPAVVAGWQ</sequence>
<comment type="caution">
    <text evidence="2">The sequence shown here is derived from an EMBL/GenBank/DDBJ whole genome shotgun (WGS) entry which is preliminary data.</text>
</comment>
<feature type="region of interest" description="Disordered" evidence="1">
    <location>
        <begin position="17"/>
        <end position="59"/>
    </location>
</feature>
<proteinExistence type="predicted"/>
<evidence type="ECO:0000313" key="2">
    <source>
        <dbReference type="EMBL" id="KAK9165295.1"/>
    </source>
</evidence>
<evidence type="ECO:0000313" key="3">
    <source>
        <dbReference type="Proteomes" id="UP001419268"/>
    </source>
</evidence>
<evidence type="ECO:0000256" key="1">
    <source>
        <dbReference type="SAM" id="MobiDB-lite"/>
    </source>
</evidence>
<protein>
    <submittedName>
        <fullName evidence="2">Uncharacterized protein</fullName>
    </submittedName>
</protein>
<accession>A0AAP0Q2Z6</accession>
<keyword evidence="3" id="KW-1185">Reference proteome</keyword>
<name>A0AAP0Q2Z6_9MAGN</name>
<gene>
    <name evidence="2" type="ORF">Scep_000486</name>
</gene>
<reference evidence="2 3" key="1">
    <citation type="submission" date="2024-01" db="EMBL/GenBank/DDBJ databases">
        <title>Genome assemblies of Stephania.</title>
        <authorList>
            <person name="Yang L."/>
        </authorList>
    </citation>
    <scope>NUCLEOTIDE SEQUENCE [LARGE SCALE GENOMIC DNA]</scope>
    <source>
        <strain evidence="2">JXDWG</strain>
        <tissue evidence="2">Leaf</tissue>
    </source>
</reference>
<dbReference type="Proteomes" id="UP001419268">
    <property type="component" value="Unassembled WGS sequence"/>
</dbReference>